<name>A0ABQ1P436_9GAMM</name>
<reference evidence="2" key="1">
    <citation type="journal article" date="2019" name="Int. J. Syst. Evol. Microbiol.">
        <title>The Global Catalogue of Microorganisms (GCM) 10K type strain sequencing project: providing services to taxonomists for standard genome sequencing and annotation.</title>
        <authorList>
            <consortium name="The Broad Institute Genomics Platform"/>
            <consortium name="The Broad Institute Genome Sequencing Center for Infectious Disease"/>
            <person name="Wu L."/>
            <person name="Ma J."/>
        </authorList>
    </citation>
    <scope>NUCLEOTIDE SEQUENCE [LARGE SCALE GENOMIC DNA]</scope>
    <source>
        <strain evidence="2">CGMCC 1.12482</strain>
    </source>
</reference>
<proteinExistence type="predicted"/>
<sequence>MHGSQERGLDIGITGELIDWESVIDSLRILNIKLNNELVILMTACHGLHAILPISFEKVAPFLCLIAPEQEIKIGRIEDRVPEFHRELFSSGSLVHACQKLGNEFNYFHSAEFLFKTLTGYVSVLKMAMRMKSKCVTTTE</sequence>
<comment type="caution">
    <text evidence="1">The sequence shown here is derived from an EMBL/GenBank/DDBJ whole genome shotgun (WGS) entry which is preliminary data.</text>
</comment>
<keyword evidence="2" id="KW-1185">Reference proteome</keyword>
<accession>A0ABQ1P436</accession>
<dbReference type="Proteomes" id="UP000638188">
    <property type="component" value="Unassembled WGS sequence"/>
</dbReference>
<evidence type="ECO:0000313" key="1">
    <source>
        <dbReference type="EMBL" id="GGC90595.1"/>
    </source>
</evidence>
<gene>
    <name evidence="1" type="ORF">GCM10007418_07920</name>
</gene>
<dbReference type="RefSeq" id="WP_188434307.1">
    <property type="nucleotide sequence ID" value="NZ_BMFF01000001.1"/>
</dbReference>
<dbReference type="EMBL" id="BMFF01000001">
    <property type="protein sequence ID" value="GGC90595.1"/>
    <property type="molecule type" value="Genomic_DNA"/>
</dbReference>
<evidence type="ECO:0000313" key="2">
    <source>
        <dbReference type="Proteomes" id="UP000638188"/>
    </source>
</evidence>
<protein>
    <recommendedName>
        <fullName evidence="3">CHAT domain-containing protein</fullName>
    </recommendedName>
</protein>
<evidence type="ECO:0008006" key="3">
    <source>
        <dbReference type="Google" id="ProtNLM"/>
    </source>
</evidence>
<organism evidence="1 2">
    <name type="scientific">Halopseudomonas salina</name>
    <dbReference type="NCBI Taxonomy" id="1323744"/>
    <lineage>
        <taxon>Bacteria</taxon>
        <taxon>Pseudomonadati</taxon>
        <taxon>Pseudomonadota</taxon>
        <taxon>Gammaproteobacteria</taxon>
        <taxon>Pseudomonadales</taxon>
        <taxon>Pseudomonadaceae</taxon>
        <taxon>Halopseudomonas</taxon>
    </lineage>
</organism>